<dbReference type="GO" id="GO:0052654">
    <property type="term" value="F:L-leucine-2-oxoglutarate transaminase activity"/>
    <property type="evidence" value="ECO:0007669"/>
    <property type="project" value="RHEA"/>
</dbReference>
<dbReference type="GO" id="GO:0005739">
    <property type="term" value="C:mitochondrion"/>
    <property type="evidence" value="ECO:0007669"/>
    <property type="project" value="TreeGrafter"/>
</dbReference>
<keyword evidence="13" id="KW-1185">Reference proteome</keyword>
<sequence length="428" mass="46687">MAPSAITPPHAHGVQQTTELTAEAVAQKIAQTAPGIAKANGLQTTPETTLAPLDASKLVFTRTKTPMTVPEPGDPIIATASQCTDHMVTAVWKAGVGWAAPELRPYGNLSLAPTASCLHYATECFEGMKMYRGWDGKLRLFRPDCNARRMLISSTRISLPGFDPKEVEKLIMALVSVDGEKWLPKSRPGTQLYLRPTMIGSAGALGVSAPKEATFFVIATFMPKLEQPKGLRLLASTDGIRAWPGGFGYAKVGANYGPTLMATRAAAERGYHQILWLLDGQVTEAGASNLFVVWRTKEGKAQVITAPLDDKIILDGVTRRSILQLARERLTDGSSGLEAVEIVERKFSMDEVHEAVKEGRVIEAFAAGTAFFVSPVSCIGYREEDLTIPMTREDSGEYAHLIKTWLMNIMYGKENHEWGVVVEEKQEL</sequence>
<comment type="cofactor">
    <cofactor evidence="1 10">
        <name>pyridoxal 5'-phosphate</name>
        <dbReference type="ChEBI" id="CHEBI:597326"/>
    </cofactor>
</comment>
<dbReference type="FunFam" id="3.30.470.10:FF:000012">
    <property type="entry name" value="Branched-chain-amino-acid aminotransferase"/>
    <property type="match status" value="1"/>
</dbReference>
<keyword evidence="5 11" id="KW-0808">Transferase</keyword>
<dbReference type="InterPro" id="IPR033939">
    <property type="entry name" value="BCAT_family"/>
</dbReference>
<dbReference type="Gene3D" id="3.20.10.10">
    <property type="entry name" value="D-amino Acid Aminotransferase, subunit A, domain 2"/>
    <property type="match status" value="1"/>
</dbReference>
<dbReference type="PIRSF" id="PIRSF006468">
    <property type="entry name" value="BCAT1"/>
    <property type="match status" value="1"/>
</dbReference>
<dbReference type="HOGENOM" id="CLU_031922_0_0_1"/>
<accession>H0ENF0</accession>
<keyword evidence="6 10" id="KW-0663">Pyridoxal phosphate</keyword>
<evidence type="ECO:0000256" key="3">
    <source>
        <dbReference type="ARBA" id="ARBA00022576"/>
    </source>
</evidence>
<dbReference type="EMBL" id="AGUE01000101">
    <property type="protein sequence ID" value="EHL00071.1"/>
    <property type="molecule type" value="Genomic_DNA"/>
</dbReference>
<dbReference type="InterPro" id="IPR001544">
    <property type="entry name" value="Aminotrans_IV"/>
</dbReference>
<dbReference type="Gene3D" id="3.30.470.10">
    <property type="match status" value="1"/>
</dbReference>
<feature type="modified residue" description="N6-(pyridoxal phosphate)lysine" evidence="8">
    <location>
        <position position="251"/>
    </location>
</feature>
<dbReference type="Pfam" id="PF01063">
    <property type="entry name" value="Aminotran_4"/>
    <property type="match status" value="1"/>
</dbReference>
<dbReference type="InterPro" id="IPR043131">
    <property type="entry name" value="BCAT-like_N"/>
</dbReference>
<keyword evidence="7 11" id="KW-0100">Branched-chain amino acid biosynthesis</keyword>
<dbReference type="InterPro" id="IPR036038">
    <property type="entry name" value="Aminotransferase-like"/>
</dbReference>
<evidence type="ECO:0000256" key="10">
    <source>
        <dbReference type="RuleBase" id="RU004516"/>
    </source>
</evidence>
<dbReference type="InterPro" id="IPR043132">
    <property type="entry name" value="BCAT-like_C"/>
</dbReference>
<dbReference type="GO" id="GO:0009098">
    <property type="term" value="P:L-leucine biosynthetic process"/>
    <property type="evidence" value="ECO:0007669"/>
    <property type="project" value="TreeGrafter"/>
</dbReference>
<evidence type="ECO:0000313" key="12">
    <source>
        <dbReference type="EMBL" id="EHL00071.1"/>
    </source>
</evidence>
<evidence type="ECO:0000256" key="8">
    <source>
        <dbReference type="PIRSR" id="PIRSR006468-1"/>
    </source>
</evidence>
<dbReference type="InterPro" id="IPR005786">
    <property type="entry name" value="B_amino_transII"/>
</dbReference>
<comment type="catalytic activity">
    <reaction evidence="11">
        <text>L-isoleucine + 2-oxoglutarate = (S)-3-methyl-2-oxopentanoate + L-glutamate</text>
        <dbReference type="Rhea" id="RHEA:24801"/>
        <dbReference type="ChEBI" id="CHEBI:16810"/>
        <dbReference type="ChEBI" id="CHEBI:29985"/>
        <dbReference type="ChEBI" id="CHEBI:35146"/>
        <dbReference type="ChEBI" id="CHEBI:58045"/>
        <dbReference type="EC" id="2.6.1.42"/>
    </reaction>
</comment>
<evidence type="ECO:0000256" key="1">
    <source>
        <dbReference type="ARBA" id="ARBA00001933"/>
    </source>
</evidence>
<evidence type="ECO:0000256" key="5">
    <source>
        <dbReference type="ARBA" id="ARBA00022679"/>
    </source>
</evidence>
<protein>
    <recommendedName>
        <fullName evidence="11">Branched-chain-amino-acid aminotransferase</fullName>
        <ecNumber evidence="11">2.6.1.42</ecNumber>
    </recommendedName>
</protein>
<dbReference type="GO" id="GO:0052655">
    <property type="term" value="F:L-valine-2-oxoglutarate transaminase activity"/>
    <property type="evidence" value="ECO:0007669"/>
    <property type="project" value="RHEA"/>
</dbReference>
<dbReference type="GO" id="GO:0009099">
    <property type="term" value="P:L-valine biosynthetic process"/>
    <property type="evidence" value="ECO:0007669"/>
    <property type="project" value="TreeGrafter"/>
</dbReference>
<comment type="catalytic activity">
    <reaction evidence="11">
        <text>L-leucine + 2-oxoglutarate = 4-methyl-2-oxopentanoate + L-glutamate</text>
        <dbReference type="Rhea" id="RHEA:18321"/>
        <dbReference type="ChEBI" id="CHEBI:16810"/>
        <dbReference type="ChEBI" id="CHEBI:17865"/>
        <dbReference type="ChEBI" id="CHEBI:29985"/>
        <dbReference type="ChEBI" id="CHEBI:57427"/>
        <dbReference type="EC" id="2.6.1.42"/>
    </reaction>
</comment>
<dbReference type="OrthoDB" id="1732691at2759"/>
<comment type="catalytic activity">
    <reaction evidence="11">
        <text>L-valine + 2-oxoglutarate = 3-methyl-2-oxobutanoate + L-glutamate</text>
        <dbReference type="Rhea" id="RHEA:24813"/>
        <dbReference type="ChEBI" id="CHEBI:11851"/>
        <dbReference type="ChEBI" id="CHEBI:16810"/>
        <dbReference type="ChEBI" id="CHEBI:29985"/>
        <dbReference type="ChEBI" id="CHEBI:57762"/>
        <dbReference type="EC" id="2.6.1.42"/>
    </reaction>
</comment>
<evidence type="ECO:0000256" key="4">
    <source>
        <dbReference type="ARBA" id="ARBA00022605"/>
    </source>
</evidence>
<dbReference type="PROSITE" id="PS00770">
    <property type="entry name" value="AA_TRANSFER_CLASS_4"/>
    <property type="match status" value="1"/>
</dbReference>
<name>H0ENF0_GLAL7</name>
<comment type="similarity">
    <text evidence="2 9">Belongs to the class-IV pyridoxal-phosphate-dependent aminotransferase family.</text>
</comment>
<dbReference type="PANTHER" id="PTHR11825:SF69">
    <property type="entry name" value="BRANCHED-CHAIN-AMINO-ACID AMINOTRANSFERASE"/>
    <property type="match status" value="1"/>
</dbReference>
<dbReference type="CDD" id="cd01557">
    <property type="entry name" value="BCAT_beta_family"/>
    <property type="match status" value="1"/>
</dbReference>
<evidence type="ECO:0000256" key="7">
    <source>
        <dbReference type="ARBA" id="ARBA00023304"/>
    </source>
</evidence>
<dbReference type="EC" id="2.6.1.42" evidence="11"/>
<evidence type="ECO:0000256" key="6">
    <source>
        <dbReference type="ARBA" id="ARBA00022898"/>
    </source>
</evidence>
<evidence type="ECO:0000256" key="11">
    <source>
        <dbReference type="RuleBase" id="RU004517"/>
    </source>
</evidence>
<keyword evidence="3 11" id="KW-0032">Aminotransferase</keyword>
<dbReference type="FunFam" id="3.20.10.10:FF:000004">
    <property type="entry name" value="Branched-chain-amino-acid aminotransferase"/>
    <property type="match status" value="1"/>
</dbReference>
<proteinExistence type="inferred from homology"/>
<organism evidence="12 13">
    <name type="scientific">Glarea lozoyensis (strain ATCC 74030 / MF5533)</name>
    <dbReference type="NCBI Taxonomy" id="1104152"/>
    <lineage>
        <taxon>Eukaryota</taxon>
        <taxon>Fungi</taxon>
        <taxon>Dikarya</taxon>
        <taxon>Ascomycota</taxon>
        <taxon>Pezizomycotina</taxon>
        <taxon>Leotiomycetes</taxon>
        <taxon>Helotiales</taxon>
        <taxon>Helotiaceae</taxon>
        <taxon>Glarea</taxon>
    </lineage>
</organism>
<comment type="caution">
    <text evidence="12">The sequence shown here is derived from an EMBL/GenBank/DDBJ whole genome shotgun (WGS) entry which is preliminary data.</text>
</comment>
<evidence type="ECO:0000313" key="13">
    <source>
        <dbReference type="Proteomes" id="UP000005446"/>
    </source>
</evidence>
<dbReference type="PANTHER" id="PTHR11825">
    <property type="entry name" value="SUBGROUP IIII AMINOTRANSFERASE"/>
    <property type="match status" value="1"/>
</dbReference>
<gene>
    <name evidence="12" type="ORF">M7I_4153</name>
</gene>
<dbReference type="AlphaFoldDB" id="H0ENF0"/>
<keyword evidence="4 11" id="KW-0028">Amino-acid biosynthesis</keyword>
<evidence type="ECO:0000256" key="9">
    <source>
        <dbReference type="RuleBase" id="RU004106"/>
    </source>
</evidence>
<reference evidence="12 13" key="1">
    <citation type="journal article" date="2012" name="Eukaryot. Cell">
        <title>Genome sequence of the fungus Glarea lozoyensis: the first genome sequence of a species from the Helotiaceae family.</title>
        <authorList>
            <person name="Youssar L."/>
            <person name="Gruening B.A."/>
            <person name="Erxleben A."/>
            <person name="Guenther S."/>
            <person name="Huettel W."/>
        </authorList>
    </citation>
    <scope>NUCLEOTIDE SEQUENCE [LARGE SCALE GENOMIC DNA]</scope>
    <source>
        <strain evidence="13">ATCC 74030 / MF5533</strain>
    </source>
</reference>
<dbReference type="GO" id="GO:0052656">
    <property type="term" value="F:L-isoleucine-2-oxoglutarate transaminase activity"/>
    <property type="evidence" value="ECO:0007669"/>
    <property type="project" value="RHEA"/>
</dbReference>
<dbReference type="Proteomes" id="UP000005446">
    <property type="component" value="Unassembled WGS sequence"/>
</dbReference>
<dbReference type="InterPro" id="IPR018300">
    <property type="entry name" value="Aminotrans_IV_CS"/>
</dbReference>
<dbReference type="InParanoid" id="H0ENF0"/>
<evidence type="ECO:0000256" key="2">
    <source>
        <dbReference type="ARBA" id="ARBA00009320"/>
    </source>
</evidence>
<dbReference type="SUPFAM" id="SSF56752">
    <property type="entry name" value="D-aminoacid aminotransferase-like PLP-dependent enzymes"/>
    <property type="match status" value="1"/>
</dbReference>